<protein>
    <recommendedName>
        <fullName evidence="9">Protein zwilch</fullName>
    </recommendedName>
</protein>
<evidence type="ECO:0000256" key="1">
    <source>
        <dbReference type="ARBA" id="ARBA00004629"/>
    </source>
</evidence>
<dbReference type="PANTHER" id="PTHR15995:SF1">
    <property type="entry name" value="PROTEIN ZWILCH HOMOLOG"/>
    <property type="match status" value="1"/>
</dbReference>
<evidence type="ECO:0000313" key="11">
    <source>
        <dbReference type="Proteomes" id="UP000095282"/>
    </source>
</evidence>
<evidence type="ECO:0000256" key="2">
    <source>
        <dbReference type="ARBA" id="ARBA00009062"/>
    </source>
</evidence>
<dbReference type="STRING" id="1561998.A0A1I7ULE1"/>
<dbReference type="GO" id="GO:1990423">
    <property type="term" value="C:RZZ complex"/>
    <property type="evidence" value="ECO:0007669"/>
    <property type="project" value="UniProtKB-UniRule"/>
</dbReference>
<dbReference type="PANTHER" id="PTHR15995">
    <property type="entry name" value="PROTEIN ZWILCH HOMOLOG"/>
    <property type="match status" value="1"/>
</dbReference>
<feature type="compositionally biased region" description="Acidic residues" evidence="10">
    <location>
        <begin position="114"/>
        <end position="129"/>
    </location>
</feature>
<keyword evidence="8 9" id="KW-0137">Centromere</keyword>
<evidence type="ECO:0000256" key="7">
    <source>
        <dbReference type="ARBA" id="ARBA00023306"/>
    </source>
</evidence>
<comment type="subcellular location">
    <subcellularLocation>
        <location evidence="1 9">Chromosome</location>
        <location evidence="1 9">Centromere</location>
        <location evidence="1 9">Kinetochore</location>
    </subcellularLocation>
</comment>
<sequence length="643" mass="73020">MRRLVKYWRLNQSIIIPTGMSLKIEDLQTYNLAVNKAKEGEEKPAPVLLLNKYRIRLIPISSLPFVSNYSNISQLGFNSDDVIVIDSPNELAEKQKTSNLFCNTSKKKSTSVEQETEQMETDEPEEDKENIDAHDGPLATSFLTLDKLQKNADTLNDMEIAGLDCEVHFFDVNPLLFTDGVSLQRFLRIESSNYFSPPVDKLPVWISTISPNFPLVCWLACGKTSKNAQVSGTTRILGFFDESSQKTVKQIQEACGAAQVNRYRSVYDVIRKIPTTTRPAPGEVIVDMRWNTKSSLVLLEQPDNAADCTIRIDLAFFVLNLAEVLAIPDNEVTFPSEWTKFEDLVQEMNELVDACSKEDNVFASNEKSEQVTDKVWNIVRKCADVKHATMILKNFLQALTYGKIKSHVQEGNKSHLASLIRASKTGDFRMPILERLSTIEMMMEIGVESLRERIVNKFTSTLQFPRDELIYILETCQNDLSSTGEEALNTSAVSLLPITMALATVTQIFRLLNEKDQVILPDLARRVLTKFTSAMVEKAKKGETETDYIFETTLPLLRMSKDTFMYKRPRIWTCENTNTVGANVQTRMMTTLELEPSVEHISRMVNANRPLRELKEENVKPTEEELRADYTVSHTVFSYLPKP</sequence>
<keyword evidence="11" id="KW-1185">Reference proteome</keyword>
<dbReference type="GO" id="GO:0007094">
    <property type="term" value="P:mitotic spindle assembly checkpoint signaling"/>
    <property type="evidence" value="ECO:0007669"/>
    <property type="project" value="UniProtKB-UniRule"/>
</dbReference>
<keyword evidence="7 9" id="KW-0131">Cell cycle</keyword>
<evidence type="ECO:0000256" key="5">
    <source>
        <dbReference type="ARBA" id="ARBA00022776"/>
    </source>
</evidence>
<name>A0A1I7ULE1_9PELO</name>
<comment type="subunit">
    <text evidence="9">Component of the RZZ complex.</text>
</comment>
<accession>A0A1I7ULE1</accession>
<reference evidence="12" key="1">
    <citation type="submission" date="2016-11" db="UniProtKB">
        <authorList>
            <consortium name="WormBaseParasite"/>
        </authorList>
    </citation>
    <scope>IDENTIFICATION</scope>
</reference>
<dbReference type="Pfam" id="PF09817">
    <property type="entry name" value="Zwilch"/>
    <property type="match status" value="1"/>
</dbReference>
<dbReference type="GO" id="GO:0051301">
    <property type="term" value="P:cell division"/>
    <property type="evidence" value="ECO:0007669"/>
    <property type="project" value="UniProtKB-UniRule"/>
</dbReference>
<evidence type="ECO:0000256" key="4">
    <source>
        <dbReference type="ARBA" id="ARBA00022618"/>
    </source>
</evidence>
<organism evidence="11 12">
    <name type="scientific">Caenorhabditis tropicalis</name>
    <dbReference type="NCBI Taxonomy" id="1561998"/>
    <lineage>
        <taxon>Eukaryota</taxon>
        <taxon>Metazoa</taxon>
        <taxon>Ecdysozoa</taxon>
        <taxon>Nematoda</taxon>
        <taxon>Chromadorea</taxon>
        <taxon>Rhabditida</taxon>
        <taxon>Rhabditina</taxon>
        <taxon>Rhabditomorpha</taxon>
        <taxon>Rhabditoidea</taxon>
        <taxon>Rhabditidae</taxon>
        <taxon>Peloderinae</taxon>
        <taxon>Caenorhabditis</taxon>
    </lineage>
</organism>
<evidence type="ECO:0000256" key="3">
    <source>
        <dbReference type="ARBA" id="ARBA00022454"/>
    </source>
</evidence>
<keyword evidence="5 9" id="KW-0498">Mitosis</keyword>
<evidence type="ECO:0000256" key="10">
    <source>
        <dbReference type="SAM" id="MobiDB-lite"/>
    </source>
</evidence>
<keyword evidence="4 9" id="KW-0132">Cell division</keyword>
<evidence type="ECO:0000313" key="12">
    <source>
        <dbReference type="WBParaSite" id="Csp11.Scaffold630.g17124.t2"/>
    </source>
</evidence>
<dbReference type="GO" id="GO:0034501">
    <property type="term" value="P:protein localization to kinetochore"/>
    <property type="evidence" value="ECO:0007669"/>
    <property type="project" value="UniProtKB-UniRule"/>
</dbReference>
<evidence type="ECO:0000256" key="6">
    <source>
        <dbReference type="ARBA" id="ARBA00022838"/>
    </source>
</evidence>
<dbReference type="AlphaFoldDB" id="A0A1I7ULE1"/>
<dbReference type="eggNOG" id="KOG4803">
    <property type="taxonomic scope" value="Eukaryota"/>
</dbReference>
<keyword evidence="3 9" id="KW-0158">Chromosome</keyword>
<dbReference type="Gene3D" id="1.10.287.1880">
    <property type="match status" value="1"/>
</dbReference>
<evidence type="ECO:0000256" key="8">
    <source>
        <dbReference type="ARBA" id="ARBA00023328"/>
    </source>
</evidence>
<dbReference type="FunFam" id="1.10.287.1880:FF:000003">
    <property type="entry name" value="Protein zwilch homolog"/>
    <property type="match status" value="1"/>
</dbReference>
<dbReference type="WBParaSite" id="Csp11.Scaffold630.g17124.t2">
    <property type="protein sequence ID" value="Csp11.Scaffold630.g17124.t2"/>
    <property type="gene ID" value="Csp11.Scaffold630.g17124"/>
</dbReference>
<dbReference type="Proteomes" id="UP000095282">
    <property type="component" value="Unplaced"/>
</dbReference>
<comment type="function">
    <text evidence="9">Essential component of the mitotic checkpoint, which prevents cells from prematurely exiting mitosis. Required for chromosome segregation, the assembly of the dynein-dynactin and mdf-1-mdf-2 complexes onto kinetochores and spindle pole separation. Its function related to the spindle assembly machinery and kinetochore-microtubule attachments likely depends on its association in the mitotic RZZ complex.</text>
</comment>
<evidence type="ECO:0000256" key="9">
    <source>
        <dbReference type="RuleBase" id="RU369076"/>
    </source>
</evidence>
<keyword evidence="6 9" id="KW-0995">Kinetochore</keyword>
<feature type="region of interest" description="Disordered" evidence="10">
    <location>
        <begin position="104"/>
        <end position="131"/>
    </location>
</feature>
<dbReference type="InterPro" id="IPR018630">
    <property type="entry name" value="Zwilch"/>
</dbReference>
<comment type="similarity">
    <text evidence="2 9">Belongs to the ZWILCH family.</text>
</comment>
<proteinExistence type="inferred from homology"/>